<gene>
    <name evidence="10" type="primary">CDC37</name>
    <name evidence="10" type="ORF">SO694_00001712</name>
</gene>
<reference evidence="10 11" key="1">
    <citation type="submission" date="2024-03" db="EMBL/GenBank/DDBJ databases">
        <title>Aureococcus anophagefferens CCMP1851 and Kratosvirus quantuckense: Draft genome of a second virus-susceptible host strain in the model system.</title>
        <authorList>
            <person name="Chase E."/>
            <person name="Truchon A.R."/>
            <person name="Schepens W."/>
            <person name="Wilhelm S.W."/>
        </authorList>
    </citation>
    <scope>NUCLEOTIDE SEQUENCE [LARGE SCALE GENOMIC DNA]</scope>
    <source>
        <strain evidence="10 11">CCMP1851</strain>
    </source>
</reference>
<accession>A0ABR1GBC2</accession>
<evidence type="ECO:0000256" key="1">
    <source>
        <dbReference type="ARBA" id="ARBA00004496"/>
    </source>
</evidence>
<evidence type="ECO:0000256" key="2">
    <source>
        <dbReference type="ARBA" id="ARBA00006222"/>
    </source>
</evidence>
<dbReference type="PANTHER" id="PTHR12800:SF4">
    <property type="entry name" value="HSP90 CO-CHAPERONE CDC37"/>
    <property type="match status" value="1"/>
</dbReference>
<feature type="domain" description="Cdc37 N-terminal" evidence="9">
    <location>
        <begin position="2"/>
        <end position="127"/>
    </location>
</feature>
<evidence type="ECO:0000259" key="9">
    <source>
        <dbReference type="SMART" id="SM01071"/>
    </source>
</evidence>
<name>A0ABR1GBC2_AURAN</name>
<dbReference type="SUPFAM" id="SSF101391">
    <property type="entry name" value="Hsp90 co-chaperone CDC37"/>
    <property type="match status" value="1"/>
</dbReference>
<dbReference type="InterPro" id="IPR013855">
    <property type="entry name" value="Cdc37_N_dom"/>
</dbReference>
<dbReference type="Pfam" id="PF03234">
    <property type="entry name" value="CDC37_N"/>
    <property type="match status" value="1"/>
</dbReference>
<feature type="compositionally biased region" description="Basic and acidic residues" evidence="6">
    <location>
        <begin position="38"/>
        <end position="59"/>
    </location>
</feature>
<dbReference type="Gene3D" id="6.10.140.250">
    <property type="match status" value="1"/>
</dbReference>
<protein>
    <recommendedName>
        <fullName evidence="5">Hsp90 chaperone protein kinase-targeting subunit</fullName>
    </recommendedName>
</protein>
<comment type="similarity">
    <text evidence="2">Belongs to the CDC37 family.</text>
</comment>
<feature type="region of interest" description="Disordered" evidence="6">
    <location>
        <begin position="34"/>
        <end position="59"/>
    </location>
</feature>
<feature type="domain" description="Cdc37 Hsp90 binding" evidence="8">
    <location>
        <begin position="147"/>
        <end position="298"/>
    </location>
</feature>
<evidence type="ECO:0000256" key="6">
    <source>
        <dbReference type="SAM" id="MobiDB-lite"/>
    </source>
</evidence>
<organism evidence="10 11">
    <name type="scientific">Aureococcus anophagefferens</name>
    <name type="common">Harmful bloom alga</name>
    <dbReference type="NCBI Taxonomy" id="44056"/>
    <lineage>
        <taxon>Eukaryota</taxon>
        <taxon>Sar</taxon>
        <taxon>Stramenopiles</taxon>
        <taxon>Ochrophyta</taxon>
        <taxon>Pelagophyceae</taxon>
        <taxon>Pelagomonadales</taxon>
        <taxon>Pelagomonadaceae</taxon>
        <taxon>Aureococcus</taxon>
    </lineage>
</organism>
<dbReference type="Pfam" id="PF08564">
    <property type="entry name" value="CDC37_C"/>
    <property type="match status" value="1"/>
</dbReference>
<dbReference type="InterPro" id="IPR004918">
    <property type="entry name" value="Cdc37"/>
</dbReference>
<dbReference type="Proteomes" id="UP001363151">
    <property type="component" value="Unassembled WGS sequence"/>
</dbReference>
<evidence type="ECO:0000256" key="3">
    <source>
        <dbReference type="ARBA" id="ARBA00022490"/>
    </source>
</evidence>
<sequence length="383" mass="42745">MAFDYSKWDNIEISDDEADCHPNIDKASWFRMKHRSRVEREDTEAADRKSMEAENRADGERESEILRILAEIKAGGEAAEYEDEEALSGELVEVRTRVKERVDKIDFMEKNKKWNVDNMGTVTHNKTIISGKGSDPSDLVGGMVSGAKGASGKIGPTSERDAVESYSNFVEEHEAVLEDYLATRDIEQCKGKIHEHGGTLLHEHAQSYILLSCLEDEMNGYHDKMVLSARNSQILSHVTELATSLQRHPRDVVLPFFKRIAEEQYRKGFEEAVAGFASRIENRAVEKRKEMDAAKAAEGGGDDDYEVLSKEERVGPGGLDPVEVFETLPQSMQEAFEAKDMAMLQVALEAMTPDEAKKHMDACEKSGLWVANKAQADAEAAEA</sequence>
<dbReference type="Pfam" id="PF08565">
    <property type="entry name" value="CDC37_M"/>
    <property type="match status" value="1"/>
</dbReference>
<evidence type="ECO:0000259" key="8">
    <source>
        <dbReference type="SMART" id="SM01070"/>
    </source>
</evidence>
<dbReference type="EMBL" id="JBBJCI010000035">
    <property type="protein sequence ID" value="KAK7253415.1"/>
    <property type="molecule type" value="Genomic_DNA"/>
</dbReference>
<keyword evidence="4" id="KW-0143">Chaperone</keyword>
<dbReference type="SMART" id="SM01070">
    <property type="entry name" value="CDC37_M"/>
    <property type="match status" value="1"/>
</dbReference>
<dbReference type="SMART" id="SM01071">
    <property type="entry name" value="CDC37_N"/>
    <property type="match status" value="1"/>
</dbReference>
<dbReference type="InterPro" id="IPR038189">
    <property type="entry name" value="Cdc37_Hsp90-bd_sf"/>
</dbReference>
<comment type="subcellular location">
    <subcellularLocation>
        <location evidence="1">Cytoplasm</location>
    </subcellularLocation>
</comment>
<dbReference type="InterPro" id="IPR013874">
    <property type="entry name" value="Cdc37_Hsp90-bd"/>
</dbReference>
<evidence type="ECO:0000259" key="7">
    <source>
        <dbReference type="SMART" id="SM01069"/>
    </source>
</evidence>
<dbReference type="PANTHER" id="PTHR12800">
    <property type="entry name" value="CDC37-RELATED"/>
    <property type="match status" value="1"/>
</dbReference>
<feature type="domain" description="Cdc37 C-terminal" evidence="7">
    <location>
        <begin position="313"/>
        <end position="382"/>
    </location>
</feature>
<dbReference type="SMART" id="SM01069">
    <property type="entry name" value="CDC37_C"/>
    <property type="match status" value="1"/>
</dbReference>
<keyword evidence="10" id="KW-0132">Cell division</keyword>
<comment type="caution">
    <text evidence="10">The sequence shown here is derived from an EMBL/GenBank/DDBJ whole genome shotgun (WGS) entry which is preliminary data.</text>
</comment>
<dbReference type="Gene3D" id="1.20.58.610">
    <property type="entry name" value="Cdc37, Hsp90 binding domain"/>
    <property type="match status" value="1"/>
</dbReference>
<keyword evidence="3" id="KW-0963">Cytoplasm</keyword>
<keyword evidence="10" id="KW-0131">Cell cycle</keyword>
<evidence type="ECO:0000313" key="11">
    <source>
        <dbReference type="Proteomes" id="UP001363151"/>
    </source>
</evidence>
<proteinExistence type="inferred from homology"/>
<keyword evidence="11" id="KW-1185">Reference proteome</keyword>
<dbReference type="InterPro" id="IPR013873">
    <property type="entry name" value="Cdc37_C"/>
</dbReference>
<evidence type="ECO:0000256" key="4">
    <source>
        <dbReference type="ARBA" id="ARBA00023186"/>
    </source>
</evidence>
<evidence type="ECO:0000256" key="5">
    <source>
        <dbReference type="ARBA" id="ARBA00031396"/>
    </source>
</evidence>
<dbReference type="GO" id="GO:0051301">
    <property type="term" value="P:cell division"/>
    <property type="evidence" value="ECO:0007669"/>
    <property type="project" value="UniProtKB-KW"/>
</dbReference>
<evidence type="ECO:0000313" key="10">
    <source>
        <dbReference type="EMBL" id="KAK7253415.1"/>
    </source>
</evidence>